<dbReference type="GO" id="GO:0016887">
    <property type="term" value="F:ATP hydrolysis activity"/>
    <property type="evidence" value="ECO:0007669"/>
    <property type="project" value="InterPro"/>
</dbReference>
<evidence type="ECO:0000256" key="2">
    <source>
        <dbReference type="ARBA" id="ARBA00022692"/>
    </source>
</evidence>
<keyword evidence="2 5" id="KW-0812">Transmembrane</keyword>
<organism evidence="7 8">
    <name type="scientific">Setaria viridis</name>
    <name type="common">Green bristlegrass</name>
    <name type="synonym">Setaria italica subsp. viridis</name>
    <dbReference type="NCBI Taxonomy" id="4556"/>
    <lineage>
        <taxon>Eukaryota</taxon>
        <taxon>Viridiplantae</taxon>
        <taxon>Streptophyta</taxon>
        <taxon>Embryophyta</taxon>
        <taxon>Tracheophyta</taxon>
        <taxon>Spermatophyta</taxon>
        <taxon>Magnoliopsida</taxon>
        <taxon>Liliopsida</taxon>
        <taxon>Poales</taxon>
        <taxon>Poaceae</taxon>
        <taxon>PACMAD clade</taxon>
        <taxon>Panicoideae</taxon>
        <taxon>Panicodae</taxon>
        <taxon>Paniceae</taxon>
        <taxon>Cenchrinae</taxon>
        <taxon>Setaria</taxon>
    </lineage>
</organism>
<evidence type="ECO:0000259" key="6">
    <source>
        <dbReference type="PROSITE" id="PS50929"/>
    </source>
</evidence>
<dbReference type="PROSITE" id="PS50929">
    <property type="entry name" value="ABC_TM1F"/>
    <property type="match status" value="1"/>
</dbReference>
<dbReference type="GO" id="GO:0005524">
    <property type="term" value="F:ATP binding"/>
    <property type="evidence" value="ECO:0007669"/>
    <property type="project" value="InterPro"/>
</dbReference>
<feature type="transmembrane region" description="Helical" evidence="5">
    <location>
        <begin position="227"/>
        <end position="246"/>
    </location>
</feature>
<evidence type="ECO:0000313" key="7">
    <source>
        <dbReference type="EMBL" id="TKW04292.1"/>
    </source>
</evidence>
<dbReference type="Gene3D" id="3.40.50.300">
    <property type="entry name" value="P-loop containing nucleotide triphosphate hydrolases"/>
    <property type="match status" value="1"/>
</dbReference>
<dbReference type="PANTHER" id="PTHR24221:SF630">
    <property type="entry name" value="ABC TRANSPORTER B FAMILY MEMBER 29, CHLOROPLASTIC"/>
    <property type="match status" value="1"/>
</dbReference>
<accession>A0A4U6TQR1</accession>
<dbReference type="AlphaFoldDB" id="A0A4U6TQR1"/>
<reference evidence="7" key="1">
    <citation type="submission" date="2019-03" db="EMBL/GenBank/DDBJ databases">
        <title>WGS assembly of Setaria viridis.</title>
        <authorList>
            <person name="Huang P."/>
            <person name="Jenkins J."/>
            <person name="Grimwood J."/>
            <person name="Barry K."/>
            <person name="Healey A."/>
            <person name="Mamidi S."/>
            <person name="Sreedasyam A."/>
            <person name="Shu S."/>
            <person name="Feldman M."/>
            <person name="Wu J."/>
            <person name="Yu Y."/>
            <person name="Chen C."/>
            <person name="Johnson J."/>
            <person name="Rokhsar D."/>
            <person name="Baxter I."/>
            <person name="Schmutz J."/>
            <person name="Brutnell T."/>
            <person name="Kellogg E."/>
        </authorList>
    </citation>
    <scope>NUCLEOTIDE SEQUENCE [LARGE SCALE GENOMIC DNA]</scope>
</reference>
<dbReference type="GO" id="GO:0016020">
    <property type="term" value="C:membrane"/>
    <property type="evidence" value="ECO:0007669"/>
    <property type="project" value="UniProtKB-SubCell"/>
</dbReference>
<evidence type="ECO:0000256" key="5">
    <source>
        <dbReference type="SAM" id="Phobius"/>
    </source>
</evidence>
<dbReference type="SUPFAM" id="SSF52540">
    <property type="entry name" value="P-loop containing nucleoside triphosphate hydrolases"/>
    <property type="match status" value="1"/>
</dbReference>
<dbReference type="Proteomes" id="UP000298652">
    <property type="component" value="Chromosome 7"/>
</dbReference>
<dbReference type="InterPro" id="IPR003439">
    <property type="entry name" value="ABC_transporter-like_ATP-bd"/>
</dbReference>
<dbReference type="InterPro" id="IPR036640">
    <property type="entry name" value="ABC1_TM_sf"/>
</dbReference>
<dbReference type="Gramene" id="TKW04292">
    <property type="protein sequence ID" value="TKW04292"/>
    <property type="gene ID" value="SEVIR_7G098800v2"/>
</dbReference>
<evidence type="ECO:0000256" key="3">
    <source>
        <dbReference type="ARBA" id="ARBA00022989"/>
    </source>
</evidence>
<proteinExistence type="predicted"/>
<evidence type="ECO:0000256" key="4">
    <source>
        <dbReference type="ARBA" id="ARBA00023136"/>
    </source>
</evidence>
<dbReference type="PANTHER" id="PTHR24221">
    <property type="entry name" value="ATP-BINDING CASSETTE SUB-FAMILY B"/>
    <property type="match status" value="1"/>
</dbReference>
<evidence type="ECO:0000256" key="1">
    <source>
        <dbReference type="ARBA" id="ARBA00004141"/>
    </source>
</evidence>
<dbReference type="FunFam" id="1.20.1560.10:FF:000096">
    <property type="entry name" value="ABC transporter related"/>
    <property type="match status" value="1"/>
</dbReference>
<feature type="domain" description="ABC transmembrane type-1" evidence="6">
    <location>
        <begin position="126"/>
        <end position="370"/>
    </location>
</feature>
<dbReference type="InterPro" id="IPR039421">
    <property type="entry name" value="Type_1_exporter"/>
</dbReference>
<evidence type="ECO:0000313" key="8">
    <source>
        <dbReference type="Proteomes" id="UP000298652"/>
    </source>
</evidence>
<protein>
    <recommendedName>
        <fullName evidence="6">ABC transmembrane type-1 domain-containing protein</fullName>
    </recommendedName>
</protein>
<dbReference type="Gene3D" id="1.20.1560.10">
    <property type="entry name" value="ABC transporter type 1, transmembrane domain"/>
    <property type="match status" value="1"/>
</dbReference>
<dbReference type="InterPro" id="IPR011527">
    <property type="entry name" value="ABC1_TM_dom"/>
</dbReference>
<keyword evidence="4 5" id="KW-0472">Membrane</keyword>
<dbReference type="Pfam" id="PF00005">
    <property type="entry name" value="ABC_tran"/>
    <property type="match status" value="1"/>
</dbReference>
<sequence length="494" mass="52900">MVPALSALVSRTLTLNPYLPQPRSRRCVAHARTLALTPAPAAASAFRLRATAITDSSPPPPPPYPLAEILPYVAAEWETIAKGWACAAAAVYCLSRAVPAAGRLPRALAAAGAGAGAAIDVAARGGLALAAFASARAAAAYAQQALLWEAALRAAGRLRERAFARLLERDLAFFEGRGGVAAGDLAHRIADEADDVADAVFSVLNTIVPTSLQLITMGTQMVTIDPMLSLLAATVIPCMCVVIASLGKRLRQMSKEAHLSLAMLTAYLNDVVPSMLTVKANNGELKEILRFQKLARDNLKNNLDKKKMKTLIPQAVRATCIGGLLVLCAGSMVVSGTSFDAEGFLSFLTALALVVEPIQDLGKAYNEYKQGEPALERIFDLMRFNPEVTDKPSATHLQHVNGDIKFHDVTFRYVDSMPPVVDGVNLHIRPGESIAFVGPSGGGKSTLAKLLLRLYHPQSGYMLLDNHDVQDIQLQCLRTHIAFVSQDARSFGRY</sequence>
<keyword evidence="8" id="KW-1185">Reference proteome</keyword>
<name>A0A4U6TQR1_SETVI</name>
<dbReference type="EMBL" id="CM016558">
    <property type="protein sequence ID" value="TKW04292.1"/>
    <property type="molecule type" value="Genomic_DNA"/>
</dbReference>
<dbReference type="GO" id="GO:0140359">
    <property type="term" value="F:ABC-type transporter activity"/>
    <property type="evidence" value="ECO:0007669"/>
    <property type="project" value="InterPro"/>
</dbReference>
<dbReference type="SUPFAM" id="SSF90123">
    <property type="entry name" value="ABC transporter transmembrane region"/>
    <property type="match status" value="1"/>
</dbReference>
<comment type="subcellular location">
    <subcellularLocation>
        <location evidence="1">Membrane</location>
        <topology evidence="1">Multi-pass membrane protein</topology>
    </subcellularLocation>
</comment>
<dbReference type="Pfam" id="PF00664">
    <property type="entry name" value="ABC_membrane"/>
    <property type="match status" value="1"/>
</dbReference>
<keyword evidence="3 5" id="KW-1133">Transmembrane helix</keyword>
<gene>
    <name evidence="7" type="ORF">SEVIR_7G098800v2</name>
</gene>
<feature type="transmembrane region" description="Helical" evidence="5">
    <location>
        <begin position="315"/>
        <end position="334"/>
    </location>
</feature>
<dbReference type="InterPro" id="IPR027417">
    <property type="entry name" value="P-loop_NTPase"/>
</dbReference>